<protein>
    <submittedName>
        <fullName evidence="3">Redoxin domain-containing protein</fullName>
    </submittedName>
</protein>
<comment type="caution">
    <text evidence="3">The sequence shown here is derived from an EMBL/GenBank/DDBJ whole genome shotgun (WGS) entry which is preliminary data.</text>
</comment>
<dbReference type="GO" id="GO:0016491">
    <property type="term" value="F:oxidoreductase activity"/>
    <property type="evidence" value="ECO:0007669"/>
    <property type="project" value="InterPro"/>
</dbReference>
<dbReference type="Gene3D" id="3.40.30.10">
    <property type="entry name" value="Glutaredoxin"/>
    <property type="match status" value="1"/>
</dbReference>
<dbReference type="EMBL" id="JAIXNE010000004">
    <property type="protein sequence ID" value="MCA6076968.1"/>
    <property type="molecule type" value="Genomic_DNA"/>
</dbReference>
<accession>A0A9X1HQ11</accession>
<dbReference type="GO" id="GO:0016209">
    <property type="term" value="F:antioxidant activity"/>
    <property type="evidence" value="ECO:0007669"/>
    <property type="project" value="InterPro"/>
</dbReference>
<dbReference type="InterPro" id="IPR000866">
    <property type="entry name" value="AhpC/TSA"/>
</dbReference>
<organism evidence="3 5">
    <name type="scientific">Fulvivirga sedimenti</name>
    <dbReference type="NCBI Taxonomy" id="2879465"/>
    <lineage>
        <taxon>Bacteria</taxon>
        <taxon>Pseudomonadati</taxon>
        <taxon>Bacteroidota</taxon>
        <taxon>Cytophagia</taxon>
        <taxon>Cytophagales</taxon>
        <taxon>Fulvivirgaceae</taxon>
        <taxon>Fulvivirga</taxon>
    </lineage>
</organism>
<gene>
    <name evidence="2" type="ORF">LDX50_07265</name>
    <name evidence="3" type="ORF">LDX50_13235</name>
    <name evidence="4" type="ORF">LDX50_18955</name>
</gene>
<dbReference type="RefSeq" id="WP_225697776.1">
    <property type="nucleotide sequence ID" value="NZ_JAIXNE010000002.1"/>
</dbReference>
<evidence type="ECO:0000313" key="4">
    <source>
        <dbReference type="EMBL" id="MCA6076968.1"/>
    </source>
</evidence>
<sequence length="150" mass="17049">MKYFKYLCLVIFLQACSQEPNDLPSIPVKLIDGSTMQMDELEGKSMVVLYQPGCDHCQREAVQIQKNLESFNDYQVYFVSSSSNYENQQFAIEYKLNGLTNFHFGFALPEHIVAHYGSIPTPSVYVYSGDGKLQNEFIGETPIDKILSVL</sequence>
<evidence type="ECO:0000259" key="1">
    <source>
        <dbReference type="PROSITE" id="PS51352"/>
    </source>
</evidence>
<dbReference type="PROSITE" id="PS51352">
    <property type="entry name" value="THIOREDOXIN_2"/>
    <property type="match status" value="1"/>
</dbReference>
<dbReference type="Proteomes" id="UP001139409">
    <property type="component" value="Unassembled WGS sequence"/>
</dbReference>
<evidence type="ECO:0000313" key="3">
    <source>
        <dbReference type="EMBL" id="MCA6075840.1"/>
    </source>
</evidence>
<dbReference type="PROSITE" id="PS51257">
    <property type="entry name" value="PROKAR_LIPOPROTEIN"/>
    <property type="match status" value="1"/>
</dbReference>
<proteinExistence type="predicted"/>
<dbReference type="SUPFAM" id="SSF52833">
    <property type="entry name" value="Thioredoxin-like"/>
    <property type="match status" value="1"/>
</dbReference>
<dbReference type="InterPro" id="IPR036249">
    <property type="entry name" value="Thioredoxin-like_sf"/>
</dbReference>
<keyword evidence="5" id="KW-1185">Reference proteome</keyword>
<dbReference type="AlphaFoldDB" id="A0A9X1HQ11"/>
<evidence type="ECO:0000313" key="2">
    <source>
        <dbReference type="EMBL" id="MCA6074663.1"/>
    </source>
</evidence>
<reference evidence="3" key="1">
    <citation type="submission" date="2021-09" db="EMBL/GenBank/DDBJ databases">
        <title>Fulvivirga sp. isolated from coastal sediment.</title>
        <authorList>
            <person name="Yu H."/>
        </authorList>
    </citation>
    <scope>NUCLEOTIDE SEQUENCE</scope>
    <source>
        <strain evidence="3">1062</strain>
    </source>
</reference>
<name>A0A9X1HQ11_9BACT</name>
<feature type="domain" description="Thioredoxin" evidence="1">
    <location>
        <begin position="17"/>
        <end position="150"/>
    </location>
</feature>
<dbReference type="EMBL" id="JAIXNE010000002">
    <property type="protein sequence ID" value="MCA6074663.1"/>
    <property type="molecule type" value="Genomic_DNA"/>
</dbReference>
<evidence type="ECO:0000313" key="5">
    <source>
        <dbReference type="Proteomes" id="UP001139409"/>
    </source>
</evidence>
<dbReference type="EMBL" id="JAIXNE010000003">
    <property type="protein sequence ID" value="MCA6075840.1"/>
    <property type="molecule type" value="Genomic_DNA"/>
</dbReference>
<dbReference type="InterPro" id="IPR013766">
    <property type="entry name" value="Thioredoxin_domain"/>
</dbReference>
<dbReference type="Pfam" id="PF00578">
    <property type="entry name" value="AhpC-TSA"/>
    <property type="match status" value="1"/>
</dbReference>